<dbReference type="PANTHER" id="PTHR33739">
    <property type="entry name" value="OS07G0681500 PROTEIN"/>
    <property type="match status" value="1"/>
</dbReference>
<accession>A0A2N9HCE3</accession>
<feature type="compositionally biased region" description="Basic and acidic residues" evidence="1">
    <location>
        <begin position="159"/>
        <end position="173"/>
    </location>
</feature>
<dbReference type="GO" id="GO:0016592">
    <property type="term" value="C:mediator complex"/>
    <property type="evidence" value="ECO:0007669"/>
    <property type="project" value="InterPro"/>
</dbReference>
<dbReference type="EMBL" id="OIVN01003168">
    <property type="protein sequence ID" value="SPD09244.1"/>
    <property type="molecule type" value="Genomic_DNA"/>
</dbReference>
<protein>
    <recommendedName>
        <fullName evidence="4">Mediator of RNA polymerase II transcription subunit 33A</fullName>
    </recommendedName>
</protein>
<feature type="transmembrane region" description="Helical" evidence="2">
    <location>
        <begin position="1162"/>
        <end position="1182"/>
    </location>
</feature>
<evidence type="ECO:0008006" key="4">
    <source>
        <dbReference type="Google" id="ProtNLM"/>
    </source>
</evidence>
<gene>
    <name evidence="3" type="ORF">FSB_LOCUS37126</name>
</gene>
<evidence type="ECO:0000256" key="1">
    <source>
        <dbReference type="SAM" id="MobiDB-lite"/>
    </source>
</evidence>
<evidence type="ECO:0000256" key="2">
    <source>
        <dbReference type="SAM" id="Phobius"/>
    </source>
</evidence>
<dbReference type="InterPro" id="IPR039638">
    <property type="entry name" value="MED33A/B"/>
</dbReference>
<feature type="transmembrane region" description="Helical" evidence="2">
    <location>
        <begin position="1424"/>
        <end position="1441"/>
    </location>
</feature>
<keyword evidence="2" id="KW-0812">Transmembrane</keyword>
<dbReference type="PANTHER" id="PTHR33739:SF5">
    <property type="entry name" value="MEDIATOR OF RNA POLYMERASE II TRANSCRIPTION SUBUNIT 33A"/>
    <property type="match status" value="1"/>
</dbReference>
<keyword evidence="2" id="KW-0472">Membrane</keyword>
<feature type="transmembrane region" description="Helical" evidence="2">
    <location>
        <begin position="1521"/>
        <end position="1542"/>
    </location>
</feature>
<proteinExistence type="predicted"/>
<sequence>MAESSHSSIWESVIELTKEAQEKGIDPLLWAMQLSTYLNSEGVSLPSIDVADMLVSYICWDNNVPIVWKFLDKALLLNIVPPLFLLALLSTRVMQSIDTILQLSHIFGLKTNEAGTILVEFIFSLVWQLLDASLDDEGLLELTSEKKSKWATNPQDMEIDGHDNSDKQSEHHERMRKFNTSMAVELIGQFLQNKVTSRILNLARQNMSTHWEGFTQRLQLLGAHSSALRNAKAITPEALLKLTSNTHMVSQECKLKSRQNFHDTVVFGALASSTTLCNGASHSASWLPLNLVLEDVVDTSDINSISAIETITGLVKVLRAINCTTWHNTFLSLWIAALRLVQRDRDSINANRFRIENLLCMLLCITTLVVADIIEEEENAPIDETEYGSNSCWKEKRDPGKCRNDLVSSLQMLGDYKGLLIPPECTVSAANQAAAKAMFYISGIDIGNANLECISLNDWPTNCSGNMRHLIVEACIARNLLDTSAYFWPGYVNGKINEVPDSLPAQVPGWSSLMQGGSLTPVMINALVSSPASSLAELEKIFEIAVKGSDDEKISAAKILCGATLIRGWNIQEHTVHFITRLLSPPVPPEYSGSDSHLIGYARMLNVIIVEIALLDCVHIFSLHGLVPQLACSLMLICEVFGSFVPNASWTLTNGEEISAYAVFSNAFILLLKLWKFHYPLLERRVGNIPTVVNELTPDYLLLLRNSHLVSSGNVNKNLNRRLSEVASSSSPQPYFLESFPKLKDWHRLHQACKASTLSGLVHGTPVHQTVDGLLNMMFRKINRGSQSLTTVTSGSSGSYGLGIKDNSLRPTLPAWDILEAAPFLVDAALTACNHGKLSPRELATGLKDLADFLPASLATIVCYFSAEVTRGIWKPVFMNGTDWPSPAANLSNVEEQIKKILATTGVDIPSLAAGGSSPSTLPLPLAAFVSLTITYKIDRASERLLNLAGPALRVLAAECPWPCMPIVASLWMQKAKHWSDFLVFCASRTVFLHSSDAVVQLLKSCFTATLGLNDMPISSSGGVGELLGHGFGSHSIGGISPFAPGILYLRVYRYIRNIAFITEEIVSLLMHSVREIASSGLPREKLEKLRTSKNGLRYRQVSLSAAIARVKHAAALAASLLWLSGGLSLVQSLIKEILPSWFISVHRCEQEEGSEGMVAMLGGYALAYFTVFCLAFAWGVDSTSFASKQRTKILVMHMKFLACALDGKISLGCDWATWHAYVSGFVTLMVGCTPNWVLEIDVDVLKRLSSGLRQWNEEELGLALLGIGGIGTMGAAAELIIENEMWKLYTYTSTATGCLPLESLAAGSPWPCMPIVASLWTQKEILSLLMHSVRAIACSGLPRERLEKLKTTKNTRRSGQVSLAAALTRVKLVASLAASLVWLCGRLSLVRSLFKEILPSWFISAHSSEFEGMSEEMVEMLKGYALAYFALLCGAFAWGVDSSSTASKSRRKILKGHMKFLARALDGKISLGCDRATWRAYVSEFLSLMTDCVPTWVLEADVNELKRISRGLRQWNKEKLALALLGIGGVGNMGAVVEFIIENEL</sequence>
<organism evidence="3">
    <name type="scientific">Fagus sylvatica</name>
    <name type="common">Beechnut</name>
    <dbReference type="NCBI Taxonomy" id="28930"/>
    <lineage>
        <taxon>Eukaryota</taxon>
        <taxon>Viridiplantae</taxon>
        <taxon>Streptophyta</taxon>
        <taxon>Embryophyta</taxon>
        <taxon>Tracheophyta</taxon>
        <taxon>Spermatophyta</taxon>
        <taxon>Magnoliopsida</taxon>
        <taxon>eudicotyledons</taxon>
        <taxon>Gunneridae</taxon>
        <taxon>Pentapetalae</taxon>
        <taxon>rosids</taxon>
        <taxon>fabids</taxon>
        <taxon>Fagales</taxon>
        <taxon>Fagaceae</taxon>
        <taxon>Fagus</taxon>
    </lineage>
</organism>
<dbReference type="GO" id="GO:2000762">
    <property type="term" value="P:regulation of phenylpropanoid metabolic process"/>
    <property type="evidence" value="ECO:0007669"/>
    <property type="project" value="InterPro"/>
</dbReference>
<feature type="region of interest" description="Disordered" evidence="1">
    <location>
        <begin position="151"/>
        <end position="174"/>
    </location>
</feature>
<feature type="transmembrane region" description="Helical" evidence="2">
    <location>
        <begin position="1364"/>
        <end position="1384"/>
    </location>
</feature>
<feature type="transmembrane region" description="Helical" evidence="2">
    <location>
        <begin position="1219"/>
        <end position="1239"/>
    </location>
</feature>
<evidence type="ECO:0000313" key="3">
    <source>
        <dbReference type="EMBL" id="SPD09244.1"/>
    </source>
</evidence>
<keyword evidence="2" id="KW-1133">Transmembrane helix</keyword>
<feature type="transmembrane region" description="Helical" evidence="2">
    <location>
        <begin position="1260"/>
        <end position="1282"/>
    </location>
</feature>
<name>A0A2N9HCE3_FAGSY</name>
<reference evidence="3" key="1">
    <citation type="submission" date="2018-02" db="EMBL/GenBank/DDBJ databases">
        <authorList>
            <person name="Cohen D.B."/>
            <person name="Kent A.D."/>
        </authorList>
    </citation>
    <scope>NUCLEOTIDE SEQUENCE</scope>
</reference>